<protein>
    <submittedName>
        <fullName evidence="3">CHASE2 domain-containing protein</fullName>
    </submittedName>
</protein>
<feature type="domain" description="CHASE2" evidence="2">
    <location>
        <begin position="36"/>
        <end position="345"/>
    </location>
</feature>
<sequence>MKLPRVGSWRSSRVVWGLALVFCAWALVDFLAVGATSGVAHSTFDSMVRWRLYAPKPDARIVIVDVDEGSLARMAPQFGRWPWPRDTLATVLAHLEKQEPAAIVWDILFSDADKLNPGGDAAFDAEVRKSRHSHFSVVRLAEADDTASRITAKVLPGLWLAPGEGTATVAMIPPVLPAVAAGALGYNNAYADSDGVVRRFRYVERLPDGGVLKSTALSAAAAVDPTAAQAIVAHLDSPLHPQDTLLNWRRSAGQYERVPFWQVFQEAERNPTAAPRWKGRIVVIGSTAPALHDVHASPLARAHPGPDIIATAIDNALHRETMAELPRWLLAALSIAMCLAIAAWAHWRSVASLEPLLLTLPAALLALTYASLHGSPVFLDLQAPAALALAFLVSLRLWSDQRRRHWCELPADRGAGMAVLPLARRKAWAPQAVDRLIDAVERDAPHCRVVVADTWVRWPGRMRWPELAQYAAIVGPAEELRAAHTKLQPRLKRLAGRTGEPVATPAGADREALARLCLRLWADFPATAARMQEQEERKAQCA</sequence>
<dbReference type="AlphaFoldDB" id="A0A923S2B8"/>
<proteinExistence type="predicted"/>
<dbReference type="Pfam" id="PF05226">
    <property type="entry name" value="CHASE2"/>
    <property type="match status" value="1"/>
</dbReference>
<keyword evidence="4" id="KW-1185">Reference proteome</keyword>
<dbReference type="InterPro" id="IPR007890">
    <property type="entry name" value="CHASE2"/>
</dbReference>
<name>A0A923S2B8_9BURK</name>
<keyword evidence="1" id="KW-0472">Membrane</keyword>
<organism evidence="3 4">
    <name type="scientific">Ramlibacter albus</name>
    <dbReference type="NCBI Taxonomy" id="2079448"/>
    <lineage>
        <taxon>Bacteria</taxon>
        <taxon>Pseudomonadati</taxon>
        <taxon>Pseudomonadota</taxon>
        <taxon>Betaproteobacteria</taxon>
        <taxon>Burkholderiales</taxon>
        <taxon>Comamonadaceae</taxon>
        <taxon>Ramlibacter</taxon>
    </lineage>
</organism>
<dbReference type="EMBL" id="JACORU010000002">
    <property type="protein sequence ID" value="MBC5764588.1"/>
    <property type="molecule type" value="Genomic_DNA"/>
</dbReference>
<dbReference type="Proteomes" id="UP000596827">
    <property type="component" value="Unassembled WGS sequence"/>
</dbReference>
<evidence type="ECO:0000313" key="4">
    <source>
        <dbReference type="Proteomes" id="UP000596827"/>
    </source>
</evidence>
<comment type="caution">
    <text evidence="3">The sequence shown here is derived from an EMBL/GenBank/DDBJ whole genome shotgun (WGS) entry which is preliminary data.</text>
</comment>
<dbReference type="RefSeq" id="WP_187081047.1">
    <property type="nucleotide sequence ID" value="NZ_JACORU010000002.1"/>
</dbReference>
<evidence type="ECO:0000256" key="1">
    <source>
        <dbReference type="SAM" id="Phobius"/>
    </source>
</evidence>
<keyword evidence="1" id="KW-1133">Transmembrane helix</keyword>
<evidence type="ECO:0000259" key="2">
    <source>
        <dbReference type="SMART" id="SM01080"/>
    </source>
</evidence>
<accession>A0A923S2B8</accession>
<dbReference type="SMART" id="SM01080">
    <property type="entry name" value="CHASE2"/>
    <property type="match status" value="1"/>
</dbReference>
<feature type="transmembrane region" description="Helical" evidence="1">
    <location>
        <begin position="381"/>
        <end position="398"/>
    </location>
</feature>
<reference evidence="3" key="1">
    <citation type="submission" date="2020-08" db="EMBL/GenBank/DDBJ databases">
        <title>Ramlibacter sp. GTP1 16S ribosomal RNA gene genome sequencing and assembly.</title>
        <authorList>
            <person name="Kang M."/>
        </authorList>
    </citation>
    <scope>NUCLEOTIDE SEQUENCE</scope>
    <source>
        <strain evidence="3">GTP1</strain>
    </source>
</reference>
<feature type="transmembrane region" description="Helical" evidence="1">
    <location>
        <begin position="325"/>
        <end position="344"/>
    </location>
</feature>
<keyword evidence="1" id="KW-0812">Transmembrane</keyword>
<gene>
    <name evidence="3" type="ORF">H8R02_09020</name>
</gene>
<evidence type="ECO:0000313" key="3">
    <source>
        <dbReference type="EMBL" id="MBC5764588.1"/>
    </source>
</evidence>